<dbReference type="STRING" id="1562970.ING2E5B_0390"/>
<evidence type="ECO:0000313" key="9">
    <source>
        <dbReference type="Proteomes" id="UP000032417"/>
    </source>
</evidence>
<evidence type="ECO:0000256" key="4">
    <source>
        <dbReference type="ARBA" id="ARBA00023186"/>
    </source>
</evidence>
<dbReference type="GO" id="GO:0005737">
    <property type="term" value="C:cytoplasm"/>
    <property type="evidence" value="ECO:0007669"/>
    <property type="project" value="UniProtKB-SubCell"/>
</dbReference>
<dbReference type="Proteomes" id="UP000032417">
    <property type="component" value="Chromosome 1"/>
</dbReference>
<dbReference type="EMBL" id="LN515532">
    <property type="protein sequence ID" value="CEA15159.1"/>
    <property type="molecule type" value="Genomic_DNA"/>
</dbReference>
<dbReference type="SUPFAM" id="SSF50346">
    <property type="entry name" value="PRC-barrel domain"/>
    <property type="match status" value="1"/>
</dbReference>
<comment type="subunit">
    <text evidence="5">Binds ribosomal protein uS19.</text>
</comment>
<dbReference type="HOGENOM" id="CLU_077636_4_1_10"/>
<dbReference type="AlphaFoldDB" id="A0A098BWW2"/>
<dbReference type="GO" id="GO:0005840">
    <property type="term" value="C:ribosome"/>
    <property type="evidence" value="ECO:0007669"/>
    <property type="project" value="InterPro"/>
</dbReference>
<evidence type="ECO:0000256" key="2">
    <source>
        <dbReference type="ARBA" id="ARBA00022517"/>
    </source>
</evidence>
<dbReference type="GO" id="GO:0043022">
    <property type="term" value="F:ribosome binding"/>
    <property type="evidence" value="ECO:0007669"/>
    <property type="project" value="InterPro"/>
</dbReference>
<gene>
    <name evidence="5" type="primary">rimM</name>
    <name evidence="8" type="ORF">ING2E5B_0390</name>
</gene>
<dbReference type="OrthoDB" id="9810331at2"/>
<proteinExistence type="inferred from homology"/>
<reference evidence="8 9" key="1">
    <citation type="submission" date="2014-08" db="EMBL/GenBank/DDBJ databases">
        <authorList>
            <person name="Wibberg D."/>
        </authorList>
    </citation>
    <scope>NUCLEOTIDE SEQUENCE [LARGE SCALE GENOMIC DNA]</scope>
    <source>
        <strain evidence="9">ING2-E5B</strain>
    </source>
</reference>
<accession>A0A098BWW2</accession>
<evidence type="ECO:0000256" key="3">
    <source>
        <dbReference type="ARBA" id="ARBA00022552"/>
    </source>
</evidence>
<name>A0A098BWW2_9BACT</name>
<dbReference type="Gene3D" id="2.30.30.240">
    <property type="entry name" value="PRC-barrel domain"/>
    <property type="match status" value="1"/>
</dbReference>
<keyword evidence="1 5" id="KW-0963">Cytoplasm</keyword>
<feature type="domain" description="Ribosome maturation factor RimM PRC barrel" evidence="7">
    <location>
        <begin position="103"/>
        <end position="170"/>
    </location>
</feature>
<dbReference type="KEGG" id="pbt:ING2E5B_0390"/>
<dbReference type="GO" id="GO:0042274">
    <property type="term" value="P:ribosomal small subunit biogenesis"/>
    <property type="evidence" value="ECO:0007669"/>
    <property type="project" value="UniProtKB-UniRule"/>
</dbReference>
<dbReference type="HAMAP" id="MF_00014">
    <property type="entry name" value="Ribosome_mat_RimM"/>
    <property type="match status" value="1"/>
</dbReference>
<dbReference type="Pfam" id="PF24986">
    <property type="entry name" value="PRC_RimM"/>
    <property type="match status" value="1"/>
</dbReference>
<keyword evidence="3 5" id="KW-0698">rRNA processing</keyword>
<sequence length="173" mass="19843">MISEKDIIKIGSTQKPYGIKGEIVILFSREEFAEADSEYYFLMIDGIPVPFFIEEFTFTTDRSARVKFEDIEDEKDASKYLNLDVYISRSILTEENPEIEESWHLFVGYDIVDQSGNMIGTISDVDDSTLNVLFILSKDDEELLIPATEDFIIMIDDENKVIEMNLPEGLIDS</sequence>
<dbReference type="Pfam" id="PF01782">
    <property type="entry name" value="RimM"/>
    <property type="match status" value="1"/>
</dbReference>
<protein>
    <recommendedName>
        <fullName evidence="5">Ribosome maturation factor RimM</fullName>
    </recommendedName>
</protein>
<comment type="similarity">
    <text evidence="5">Belongs to the RimM family.</text>
</comment>
<organism evidence="8 9">
    <name type="scientific">Fermentimonas caenicola</name>
    <dbReference type="NCBI Taxonomy" id="1562970"/>
    <lineage>
        <taxon>Bacteria</taxon>
        <taxon>Pseudomonadati</taxon>
        <taxon>Bacteroidota</taxon>
        <taxon>Bacteroidia</taxon>
        <taxon>Bacteroidales</taxon>
        <taxon>Dysgonomonadaceae</taxon>
        <taxon>Fermentimonas</taxon>
    </lineage>
</organism>
<dbReference type="InterPro" id="IPR036976">
    <property type="entry name" value="RimM_N_sf"/>
</dbReference>
<evidence type="ECO:0000259" key="6">
    <source>
        <dbReference type="Pfam" id="PF01782"/>
    </source>
</evidence>
<keyword evidence="9" id="KW-1185">Reference proteome</keyword>
<dbReference type="Gene3D" id="2.40.30.60">
    <property type="entry name" value="RimM"/>
    <property type="match status" value="1"/>
</dbReference>
<evidence type="ECO:0000256" key="1">
    <source>
        <dbReference type="ARBA" id="ARBA00022490"/>
    </source>
</evidence>
<evidence type="ECO:0000313" key="8">
    <source>
        <dbReference type="EMBL" id="CEA15159.1"/>
    </source>
</evidence>
<keyword evidence="2 5" id="KW-0690">Ribosome biogenesis</keyword>
<evidence type="ECO:0000256" key="5">
    <source>
        <dbReference type="HAMAP-Rule" id="MF_00014"/>
    </source>
</evidence>
<dbReference type="InterPro" id="IPR056792">
    <property type="entry name" value="PRC_RimM"/>
</dbReference>
<comment type="domain">
    <text evidence="5">The PRC barrel domain binds ribosomal protein uS19.</text>
</comment>
<dbReference type="SUPFAM" id="SSF50447">
    <property type="entry name" value="Translation proteins"/>
    <property type="match status" value="1"/>
</dbReference>
<dbReference type="PANTHER" id="PTHR33692:SF1">
    <property type="entry name" value="RIBOSOME MATURATION FACTOR RIMM"/>
    <property type="match status" value="1"/>
</dbReference>
<feature type="domain" description="RimM N-terminal" evidence="6">
    <location>
        <begin position="10"/>
        <end position="90"/>
    </location>
</feature>
<dbReference type="InterPro" id="IPR011033">
    <property type="entry name" value="PRC_barrel-like_sf"/>
</dbReference>
<dbReference type="InterPro" id="IPR002676">
    <property type="entry name" value="RimM_N"/>
</dbReference>
<dbReference type="PANTHER" id="PTHR33692">
    <property type="entry name" value="RIBOSOME MATURATION FACTOR RIMM"/>
    <property type="match status" value="1"/>
</dbReference>
<dbReference type="NCBIfam" id="TIGR02273">
    <property type="entry name" value="16S_RimM"/>
    <property type="match status" value="1"/>
</dbReference>
<comment type="function">
    <text evidence="5">An accessory protein needed during the final step in the assembly of 30S ribosomal subunit, possibly for assembly of the head region. Essential for efficient processing of 16S rRNA. May be needed both before and after RbfA during the maturation of 16S rRNA. It has affinity for free ribosomal 30S subunits but not for 70S ribosomes.</text>
</comment>
<evidence type="ECO:0000259" key="7">
    <source>
        <dbReference type="Pfam" id="PF24986"/>
    </source>
</evidence>
<dbReference type="InterPro" id="IPR011961">
    <property type="entry name" value="RimM"/>
</dbReference>
<comment type="subcellular location">
    <subcellularLocation>
        <location evidence="5">Cytoplasm</location>
    </subcellularLocation>
</comment>
<keyword evidence="4 5" id="KW-0143">Chaperone</keyword>
<dbReference type="GO" id="GO:0006364">
    <property type="term" value="P:rRNA processing"/>
    <property type="evidence" value="ECO:0007669"/>
    <property type="project" value="UniProtKB-UniRule"/>
</dbReference>
<dbReference type="InterPro" id="IPR009000">
    <property type="entry name" value="Transl_B-barrel_sf"/>
</dbReference>